<dbReference type="InterPro" id="IPR006073">
    <property type="entry name" value="GTP-bd"/>
</dbReference>
<dbReference type="InterPro" id="IPR027417">
    <property type="entry name" value="P-loop_NTPase"/>
</dbReference>
<protein>
    <recommendedName>
        <fullName evidence="1">G domain-containing protein</fullName>
    </recommendedName>
</protein>
<name>A0A8H5G2S3_9AGAR</name>
<dbReference type="Pfam" id="PF01926">
    <property type="entry name" value="MMR_HSR1"/>
    <property type="match status" value="1"/>
</dbReference>
<evidence type="ECO:0000313" key="2">
    <source>
        <dbReference type="EMBL" id="KAF5357181.1"/>
    </source>
</evidence>
<dbReference type="Gene3D" id="3.40.50.300">
    <property type="entry name" value="P-loop containing nucleotide triphosphate hydrolases"/>
    <property type="match status" value="1"/>
</dbReference>
<dbReference type="EMBL" id="JAACJO010000006">
    <property type="protein sequence ID" value="KAF5357181.1"/>
    <property type="molecule type" value="Genomic_DNA"/>
</dbReference>
<comment type="caution">
    <text evidence="2">The sequence shown here is derived from an EMBL/GenBank/DDBJ whole genome shotgun (WGS) entry which is preliminary data.</text>
</comment>
<dbReference type="SUPFAM" id="SSF52540">
    <property type="entry name" value="P-loop containing nucleoside triphosphate hydrolases"/>
    <property type="match status" value="1"/>
</dbReference>
<keyword evidence="3" id="KW-1185">Reference proteome</keyword>
<sequence>MMVELQVVESASQVRPSDIVVAFMGPTGSGKSYFIDLLTGQQGNRAKNTLSSVTQGIEAIRMPFPKDTRRSIVFVDTPGFDDSGRTDFEILESINEWLKKTYKRGIKLSGIIYLHRITSNRIGSAPYKNLRMFGELCGDVAMSRVILVTTFWERGDASRVGESRVQQLRDNYWKPLIDRGSSIDALKKANSEEAWRVVRPLVDKRLNARREVLLQEETVDRHIALNETQAGKALYTDLQRTLAEKKKHLESLRKQVERSNDPHLKEYLRKEHAKTKQEFDETFLQSEKLRRSLLQKLISPIFARKTRARAIKMPPSPPGM</sequence>
<reference evidence="2 3" key="1">
    <citation type="journal article" date="2020" name="ISME J.">
        <title>Uncovering the hidden diversity of litter-decomposition mechanisms in mushroom-forming fungi.</title>
        <authorList>
            <person name="Floudas D."/>
            <person name="Bentzer J."/>
            <person name="Ahren D."/>
            <person name="Johansson T."/>
            <person name="Persson P."/>
            <person name="Tunlid A."/>
        </authorList>
    </citation>
    <scope>NUCLEOTIDE SEQUENCE [LARGE SCALE GENOMIC DNA]</scope>
    <source>
        <strain evidence="2 3">CBS 146.42</strain>
    </source>
</reference>
<dbReference type="AlphaFoldDB" id="A0A8H5G2S3"/>
<dbReference type="OrthoDB" id="8954335at2759"/>
<organism evidence="2 3">
    <name type="scientific">Leucocoprinus leucothites</name>
    <dbReference type="NCBI Taxonomy" id="201217"/>
    <lineage>
        <taxon>Eukaryota</taxon>
        <taxon>Fungi</taxon>
        <taxon>Dikarya</taxon>
        <taxon>Basidiomycota</taxon>
        <taxon>Agaricomycotina</taxon>
        <taxon>Agaricomycetes</taxon>
        <taxon>Agaricomycetidae</taxon>
        <taxon>Agaricales</taxon>
        <taxon>Agaricineae</taxon>
        <taxon>Agaricaceae</taxon>
        <taxon>Leucocoprinus</taxon>
    </lineage>
</organism>
<gene>
    <name evidence="2" type="ORF">D9756_006603</name>
</gene>
<accession>A0A8H5G2S3</accession>
<evidence type="ECO:0000259" key="1">
    <source>
        <dbReference type="Pfam" id="PF01926"/>
    </source>
</evidence>
<dbReference type="Proteomes" id="UP000559027">
    <property type="component" value="Unassembled WGS sequence"/>
</dbReference>
<dbReference type="GO" id="GO:0005525">
    <property type="term" value="F:GTP binding"/>
    <property type="evidence" value="ECO:0007669"/>
    <property type="project" value="InterPro"/>
</dbReference>
<dbReference type="CDD" id="cd00882">
    <property type="entry name" value="Ras_like_GTPase"/>
    <property type="match status" value="1"/>
</dbReference>
<feature type="domain" description="G" evidence="1">
    <location>
        <begin position="21"/>
        <end position="116"/>
    </location>
</feature>
<evidence type="ECO:0000313" key="3">
    <source>
        <dbReference type="Proteomes" id="UP000559027"/>
    </source>
</evidence>
<proteinExistence type="predicted"/>